<dbReference type="InterPro" id="IPR036097">
    <property type="entry name" value="HisK_dim/P_sf"/>
</dbReference>
<dbReference type="EMBL" id="JAJLJH010000001">
    <property type="protein sequence ID" value="MCK9684791.1"/>
    <property type="molecule type" value="Genomic_DNA"/>
</dbReference>
<evidence type="ECO:0000256" key="3">
    <source>
        <dbReference type="ARBA" id="ARBA00012438"/>
    </source>
</evidence>
<dbReference type="FunFam" id="3.30.565.10:FF:000006">
    <property type="entry name" value="Sensor histidine kinase WalK"/>
    <property type="match status" value="1"/>
</dbReference>
<gene>
    <name evidence="13" type="ORF">LPC04_03625</name>
</gene>
<dbReference type="InterPro" id="IPR003594">
    <property type="entry name" value="HATPase_dom"/>
</dbReference>
<feature type="domain" description="HAMP" evidence="12">
    <location>
        <begin position="183"/>
        <end position="236"/>
    </location>
</feature>
<dbReference type="InterPro" id="IPR036890">
    <property type="entry name" value="HATPase_C_sf"/>
</dbReference>
<evidence type="ECO:0000259" key="11">
    <source>
        <dbReference type="PROSITE" id="PS50110"/>
    </source>
</evidence>
<evidence type="ECO:0000256" key="2">
    <source>
        <dbReference type="ARBA" id="ARBA00004429"/>
    </source>
</evidence>
<comment type="subcellular location">
    <subcellularLocation>
        <location evidence="2">Cell inner membrane</location>
        <topology evidence="2">Multi-pass membrane protein</topology>
    </subcellularLocation>
</comment>
<dbReference type="InterPro" id="IPR011006">
    <property type="entry name" value="CheY-like_superfamily"/>
</dbReference>
<feature type="transmembrane region" description="Helical" evidence="9">
    <location>
        <begin position="16"/>
        <end position="36"/>
    </location>
</feature>
<keyword evidence="4 7" id="KW-0597">Phosphoprotein</keyword>
<sequence length="680" mass="73199">MSNTSLRRSLGTKLRLAILGTTLVALVLALGTMIAYDLRTWHRGWIADVQAQADLLGHASAEDLAAGNPRGAQDALATLRLQPRLRNAAVYDAQGRLFAGWHAAGSDAPPTTLARTDADAGAGASHDLLVRSPIVDQGRTLGTVTVRARDEIDERIAGYAAVSLGLVLLALAITWAVSGWLKAIVLRPLAAMADIARDAVQHGVSSRRAAKLGEDEVGELVDAFNGLLAEIERRKSEQDAAAADKDREVAERRHAQQEVMRLNEELERRVHDRTAQLESSNRDLQLATREAESANRAKSEFLSNMSHELRTPLNAIIGFGQLLNHADAGGDPERNRGFVQHIVDAGNHLLTLINEILNLAQIESGKVTISLEPVELREVLEECHALTRTASAQRGIRLVFPMETPLSVSADRTRLKQVLLNLLSNAVKYNREHGAVIVECTAGDQGRIRVAVQDTGNGLTPDQLRQLFQPFNRLGLDNTTIEGSGIGLVLTKRLVELMGGTIGVRSTPGTGSTFWIDLRSAEPAAMPRAPSRPRLPTPSELVGDPQLATILCVDDNRANLALLTEALSLRTDCMVLTATDGQAGVDMARSHSPDVILMDNNMPIMSGREAMRVLQQDPATAGIPIIAVSAAAMPAMVSSGLEQGYFRYLVKPYDLVDLTDAIDAAIDMSRRGGVAPDADA</sequence>
<dbReference type="Pfam" id="PF00072">
    <property type="entry name" value="Response_reg"/>
    <property type="match status" value="1"/>
</dbReference>
<dbReference type="Pfam" id="PF00512">
    <property type="entry name" value="HisKA"/>
    <property type="match status" value="1"/>
</dbReference>
<evidence type="ECO:0000256" key="1">
    <source>
        <dbReference type="ARBA" id="ARBA00000085"/>
    </source>
</evidence>
<dbReference type="SMART" id="SM00388">
    <property type="entry name" value="HisKA"/>
    <property type="match status" value="1"/>
</dbReference>
<keyword evidence="6" id="KW-0418">Kinase</keyword>
<proteinExistence type="predicted"/>
<dbReference type="CDD" id="cd06225">
    <property type="entry name" value="HAMP"/>
    <property type="match status" value="1"/>
</dbReference>
<dbReference type="PROSITE" id="PS50109">
    <property type="entry name" value="HIS_KIN"/>
    <property type="match status" value="1"/>
</dbReference>
<evidence type="ECO:0000256" key="7">
    <source>
        <dbReference type="PROSITE-ProRule" id="PRU00169"/>
    </source>
</evidence>
<dbReference type="AlphaFoldDB" id="A0A9X1YF39"/>
<comment type="catalytic activity">
    <reaction evidence="1">
        <text>ATP + protein L-histidine = ADP + protein N-phospho-L-histidine.</text>
        <dbReference type="EC" id="2.7.13.3"/>
    </reaction>
</comment>
<keyword evidence="9" id="KW-0812">Transmembrane</keyword>
<dbReference type="Pfam" id="PF17152">
    <property type="entry name" value="CHASE8"/>
    <property type="match status" value="1"/>
</dbReference>
<evidence type="ECO:0000256" key="8">
    <source>
        <dbReference type="SAM" id="Coils"/>
    </source>
</evidence>
<dbReference type="PROSITE" id="PS50885">
    <property type="entry name" value="HAMP"/>
    <property type="match status" value="1"/>
</dbReference>
<dbReference type="SUPFAM" id="SSF55874">
    <property type="entry name" value="ATPase domain of HSP90 chaperone/DNA topoisomerase II/histidine kinase"/>
    <property type="match status" value="1"/>
</dbReference>
<feature type="transmembrane region" description="Helical" evidence="9">
    <location>
        <begin position="156"/>
        <end position="181"/>
    </location>
</feature>
<dbReference type="InterPro" id="IPR003660">
    <property type="entry name" value="HAMP_dom"/>
</dbReference>
<evidence type="ECO:0000256" key="4">
    <source>
        <dbReference type="ARBA" id="ARBA00022553"/>
    </source>
</evidence>
<evidence type="ECO:0000313" key="13">
    <source>
        <dbReference type="EMBL" id="MCK9684791.1"/>
    </source>
</evidence>
<evidence type="ECO:0000256" key="6">
    <source>
        <dbReference type="ARBA" id="ARBA00022777"/>
    </source>
</evidence>
<reference evidence="13" key="1">
    <citation type="submission" date="2021-11" db="EMBL/GenBank/DDBJ databases">
        <title>BS-T2-15 a new species belonging to the Comamonadaceae family isolated from the soil of a French oak forest.</title>
        <authorList>
            <person name="Mieszkin S."/>
            <person name="Alain K."/>
        </authorList>
    </citation>
    <scope>NUCLEOTIDE SEQUENCE</scope>
    <source>
        <strain evidence="13">BS-T2-15</strain>
    </source>
</reference>
<comment type="caution">
    <text evidence="13">The sequence shown here is derived from an EMBL/GenBank/DDBJ whole genome shotgun (WGS) entry which is preliminary data.</text>
</comment>
<dbReference type="SUPFAM" id="SSF52172">
    <property type="entry name" value="CheY-like"/>
    <property type="match status" value="1"/>
</dbReference>
<dbReference type="Proteomes" id="UP001139353">
    <property type="component" value="Unassembled WGS sequence"/>
</dbReference>
<evidence type="ECO:0000256" key="5">
    <source>
        <dbReference type="ARBA" id="ARBA00022679"/>
    </source>
</evidence>
<dbReference type="EC" id="2.7.13.3" evidence="3"/>
<dbReference type="CDD" id="cd00082">
    <property type="entry name" value="HisKA"/>
    <property type="match status" value="1"/>
</dbReference>
<dbReference type="Gene3D" id="3.30.565.10">
    <property type="entry name" value="Histidine kinase-like ATPase, C-terminal domain"/>
    <property type="match status" value="1"/>
</dbReference>
<dbReference type="InterPro" id="IPR003661">
    <property type="entry name" value="HisK_dim/P_dom"/>
</dbReference>
<dbReference type="CDD" id="cd18773">
    <property type="entry name" value="PDC1_HK_sensor"/>
    <property type="match status" value="1"/>
</dbReference>
<evidence type="ECO:0000313" key="14">
    <source>
        <dbReference type="Proteomes" id="UP001139353"/>
    </source>
</evidence>
<dbReference type="SMART" id="SM00387">
    <property type="entry name" value="HATPase_c"/>
    <property type="match status" value="1"/>
</dbReference>
<dbReference type="SMART" id="SM00304">
    <property type="entry name" value="HAMP"/>
    <property type="match status" value="1"/>
</dbReference>
<dbReference type="RefSeq" id="WP_275680813.1">
    <property type="nucleotide sequence ID" value="NZ_JAJLJH010000001.1"/>
</dbReference>
<dbReference type="Gene3D" id="6.10.340.10">
    <property type="match status" value="1"/>
</dbReference>
<dbReference type="SMART" id="SM00448">
    <property type="entry name" value="REC"/>
    <property type="match status" value="1"/>
</dbReference>
<protein>
    <recommendedName>
        <fullName evidence="3">histidine kinase</fullName>
        <ecNumber evidence="3">2.7.13.3</ecNumber>
    </recommendedName>
</protein>
<dbReference type="PROSITE" id="PS50110">
    <property type="entry name" value="RESPONSE_REGULATORY"/>
    <property type="match status" value="1"/>
</dbReference>
<evidence type="ECO:0000256" key="9">
    <source>
        <dbReference type="SAM" id="Phobius"/>
    </source>
</evidence>
<dbReference type="GO" id="GO:0009927">
    <property type="term" value="F:histidine phosphotransfer kinase activity"/>
    <property type="evidence" value="ECO:0007669"/>
    <property type="project" value="TreeGrafter"/>
</dbReference>
<dbReference type="InterPro" id="IPR001789">
    <property type="entry name" value="Sig_transdc_resp-reg_receiver"/>
</dbReference>
<dbReference type="CDD" id="cd16922">
    <property type="entry name" value="HATPase_EvgS-ArcB-TorS-like"/>
    <property type="match status" value="1"/>
</dbReference>
<dbReference type="Gene3D" id="1.10.287.130">
    <property type="match status" value="1"/>
</dbReference>
<evidence type="ECO:0000259" key="12">
    <source>
        <dbReference type="PROSITE" id="PS50885"/>
    </source>
</evidence>
<keyword evidence="14" id="KW-1185">Reference proteome</keyword>
<dbReference type="GO" id="GO:0005886">
    <property type="term" value="C:plasma membrane"/>
    <property type="evidence" value="ECO:0007669"/>
    <property type="project" value="UniProtKB-SubCell"/>
</dbReference>
<accession>A0A9X1YF39</accession>
<keyword evidence="9" id="KW-0472">Membrane</keyword>
<organism evidence="13 14">
    <name type="scientific">Scleromatobacter humisilvae</name>
    <dbReference type="NCBI Taxonomy" id="2897159"/>
    <lineage>
        <taxon>Bacteria</taxon>
        <taxon>Pseudomonadati</taxon>
        <taxon>Pseudomonadota</taxon>
        <taxon>Betaproteobacteria</taxon>
        <taxon>Burkholderiales</taxon>
        <taxon>Sphaerotilaceae</taxon>
        <taxon>Scleromatobacter</taxon>
    </lineage>
</organism>
<dbReference type="PANTHER" id="PTHR43047">
    <property type="entry name" value="TWO-COMPONENT HISTIDINE PROTEIN KINASE"/>
    <property type="match status" value="1"/>
</dbReference>
<dbReference type="Gene3D" id="3.40.50.2300">
    <property type="match status" value="1"/>
</dbReference>
<evidence type="ECO:0000259" key="10">
    <source>
        <dbReference type="PROSITE" id="PS50109"/>
    </source>
</evidence>
<dbReference type="Pfam" id="PF02518">
    <property type="entry name" value="HATPase_c"/>
    <property type="match status" value="1"/>
</dbReference>
<keyword evidence="9" id="KW-1133">Transmembrane helix</keyword>
<dbReference type="InterPro" id="IPR033417">
    <property type="entry name" value="CHASE8"/>
</dbReference>
<keyword evidence="5" id="KW-0808">Transferase</keyword>
<dbReference type="PRINTS" id="PR00344">
    <property type="entry name" value="BCTRLSENSOR"/>
</dbReference>
<dbReference type="InterPro" id="IPR005467">
    <property type="entry name" value="His_kinase_dom"/>
</dbReference>
<feature type="domain" description="Histidine kinase" evidence="10">
    <location>
        <begin position="304"/>
        <end position="522"/>
    </location>
</feature>
<dbReference type="SUPFAM" id="SSF47384">
    <property type="entry name" value="Homodimeric domain of signal transducing histidine kinase"/>
    <property type="match status" value="1"/>
</dbReference>
<dbReference type="PANTHER" id="PTHR43047:SF72">
    <property type="entry name" value="OSMOSENSING HISTIDINE PROTEIN KINASE SLN1"/>
    <property type="match status" value="1"/>
</dbReference>
<feature type="modified residue" description="4-aspartylphosphate" evidence="7">
    <location>
        <position position="599"/>
    </location>
</feature>
<keyword evidence="8" id="KW-0175">Coiled coil</keyword>
<dbReference type="InterPro" id="IPR004358">
    <property type="entry name" value="Sig_transdc_His_kin-like_C"/>
</dbReference>
<dbReference type="GO" id="GO:0000155">
    <property type="term" value="F:phosphorelay sensor kinase activity"/>
    <property type="evidence" value="ECO:0007669"/>
    <property type="project" value="InterPro"/>
</dbReference>
<name>A0A9X1YF39_9BURK</name>
<feature type="coiled-coil region" evidence="8">
    <location>
        <begin position="228"/>
        <end position="297"/>
    </location>
</feature>
<feature type="domain" description="Response regulatory" evidence="11">
    <location>
        <begin position="549"/>
        <end position="666"/>
    </location>
</feature>